<name>A0A392PH87_9FABA</name>
<evidence type="ECO:0000313" key="3">
    <source>
        <dbReference type="Proteomes" id="UP000265520"/>
    </source>
</evidence>
<accession>A0A392PH87</accession>
<reference evidence="2 3" key="1">
    <citation type="journal article" date="2018" name="Front. Plant Sci.">
        <title>Red Clover (Trifolium pratense) and Zigzag Clover (T. medium) - A Picture of Genomic Similarities and Differences.</title>
        <authorList>
            <person name="Dluhosova J."/>
            <person name="Istvanek J."/>
            <person name="Nedelnik J."/>
            <person name="Repkova J."/>
        </authorList>
    </citation>
    <scope>NUCLEOTIDE SEQUENCE [LARGE SCALE GENOMIC DNA]</scope>
    <source>
        <strain evidence="3">cv. 10/8</strain>
        <tissue evidence="2">Leaf</tissue>
    </source>
</reference>
<evidence type="ECO:0000256" key="1">
    <source>
        <dbReference type="SAM" id="MobiDB-lite"/>
    </source>
</evidence>
<keyword evidence="3" id="KW-1185">Reference proteome</keyword>
<dbReference type="AlphaFoldDB" id="A0A392PH87"/>
<dbReference type="Proteomes" id="UP000265520">
    <property type="component" value="Unassembled WGS sequence"/>
</dbReference>
<comment type="caution">
    <text evidence="2">The sequence shown here is derived from an EMBL/GenBank/DDBJ whole genome shotgun (WGS) entry which is preliminary data.</text>
</comment>
<dbReference type="EMBL" id="LXQA010079032">
    <property type="protein sequence ID" value="MCI11152.1"/>
    <property type="molecule type" value="Genomic_DNA"/>
</dbReference>
<feature type="region of interest" description="Disordered" evidence="1">
    <location>
        <begin position="1"/>
        <end position="27"/>
    </location>
</feature>
<sequence length="61" mass="6669">MAARRRLAQGQPCHAQHPAKNQQPRTNIAPCAANVTPRARGSPATGFLHQFLWQIPTARNG</sequence>
<protein>
    <submittedName>
        <fullName evidence="2">Uncharacterized protein</fullName>
    </submittedName>
</protein>
<evidence type="ECO:0000313" key="2">
    <source>
        <dbReference type="EMBL" id="MCI11152.1"/>
    </source>
</evidence>
<organism evidence="2 3">
    <name type="scientific">Trifolium medium</name>
    <dbReference type="NCBI Taxonomy" id="97028"/>
    <lineage>
        <taxon>Eukaryota</taxon>
        <taxon>Viridiplantae</taxon>
        <taxon>Streptophyta</taxon>
        <taxon>Embryophyta</taxon>
        <taxon>Tracheophyta</taxon>
        <taxon>Spermatophyta</taxon>
        <taxon>Magnoliopsida</taxon>
        <taxon>eudicotyledons</taxon>
        <taxon>Gunneridae</taxon>
        <taxon>Pentapetalae</taxon>
        <taxon>rosids</taxon>
        <taxon>fabids</taxon>
        <taxon>Fabales</taxon>
        <taxon>Fabaceae</taxon>
        <taxon>Papilionoideae</taxon>
        <taxon>50 kb inversion clade</taxon>
        <taxon>NPAAA clade</taxon>
        <taxon>Hologalegina</taxon>
        <taxon>IRL clade</taxon>
        <taxon>Trifolieae</taxon>
        <taxon>Trifolium</taxon>
    </lineage>
</organism>
<proteinExistence type="predicted"/>